<dbReference type="EMBL" id="JBFASG010000017">
    <property type="protein sequence ID" value="MEV4924828.1"/>
    <property type="molecule type" value="Genomic_DNA"/>
</dbReference>
<name>A0ABV3IWI1_9ACTN</name>
<sequence>MAMTAPLRPIALAALTTLPLWALPAPTAAAVVGEQRCVAGAVLDGGKGRTADMRLCGSLDNSFLTLSAPARCARSACDVTGTYRMTTRDGRPVASGKLATRTGYPGPGTYRVTVTARVRSAASGLDVRGTWTRTITFTWPKPEPVHTITVNPSVLHPGRTTTVTYTVTRRDLRGDSNARLGMIGEEGKGVRLSSSDRQCTNPLAGAYPSTERRPHVLDCALVDLQPGRPMEVKMRVRLGKDCSTVISKMGYWLPEGQATYNGGMLQGPTLKCEKS</sequence>
<evidence type="ECO:0000256" key="1">
    <source>
        <dbReference type="SAM" id="SignalP"/>
    </source>
</evidence>
<evidence type="ECO:0000313" key="3">
    <source>
        <dbReference type="Proteomes" id="UP001552479"/>
    </source>
</evidence>
<gene>
    <name evidence="2" type="ORF">AB0L03_18620</name>
</gene>
<dbReference type="RefSeq" id="WP_366088702.1">
    <property type="nucleotide sequence ID" value="NZ_JBFASG010000017.1"/>
</dbReference>
<organism evidence="2 3">
    <name type="scientific">Streptomyces roseoverticillatus</name>
    <dbReference type="NCBI Taxonomy" id="66429"/>
    <lineage>
        <taxon>Bacteria</taxon>
        <taxon>Bacillati</taxon>
        <taxon>Actinomycetota</taxon>
        <taxon>Actinomycetes</taxon>
        <taxon>Kitasatosporales</taxon>
        <taxon>Streptomycetaceae</taxon>
        <taxon>Streptomyces</taxon>
    </lineage>
</organism>
<keyword evidence="3" id="KW-1185">Reference proteome</keyword>
<evidence type="ECO:0008006" key="4">
    <source>
        <dbReference type="Google" id="ProtNLM"/>
    </source>
</evidence>
<dbReference type="Proteomes" id="UP001552479">
    <property type="component" value="Unassembled WGS sequence"/>
</dbReference>
<accession>A0ABV3IWI1</accession>
<comment type="caution">
    <text evidence="2">The sequence shown here is derived from an EMBL/GenBank/DDBJ whole genome shotgun (WGS) entry which is preliminary data.</text>
</comment>
<keyword evidence="1" id="KW-0732">Signal</keyword>
<protein>
    <recommendedName>
        <fullName evidence="4">Secreted protein</fullName>
    </recommendedName>
</protein>
<evidence type="ECO:0000313" key="2">
    <source>
        <dbReference type="EMBL" id="MEV4924828.1"/>
    </source>
</evidence>
<proteinExistence type="predicted"/>
<feature type="chain" id="PRO_5046396878" description="Secreted protein" evidence="1">
    <location>
        <begin position="23"/>
        <end position="275"/>
    </location>
</feature>
<reference evidence="2 3" key="1">
    <citation type="submission" date="2024-06" db="EMBL/GenBank/DDBJ databases">
        <title>The Natural Products Discovery Center: Release of the First 8490 Sequenced Strains for Exploring Actinobacteria Biosynthetic Diversity.</title>
        <authorList>
            <person name="Kalkreuter E."/>
            <person name="Kautsar S.A."/>
            <person name="Yang D."/>
            <person name="Bader C.D."/>
            <person name="Teijaro C.N."/>
            <person name="Fluegel L."/>
            <person name="Davis C.M."/>
            <person name="Simpson J.R."/>
            <person name="Lauterbach L."/>
            <person name="Steele A.D."/>
            <person name="Gui C."/>
            <person name="Meng S."/>
            <person name="Li G."/>
            <person name="Viehrig K."/>
            <person name="Ye F."/>
            <person name="Su P."/>
            <person name="Kiefer A.F."/>
            <person name="Nichols A."/>
            <person name="Cepeda A.J."/>
            <person name="Yan W."/>
            <person name="Fan B."/>
            <person name="Jiang Y."/>
            <person name="Adhikari A."/>
            <person name="Zheng C.-J."/>
            <person name="Schuster L."/>
            <person name="Cowan T.M."/>
            <person name="Smanski M.J."/>
            <person name="Chevrette M.G."/>
            <person name="De Carvalho L.P.S."/>
            <person name="Shen B."/>
        </authorList>
    </citation>
    <scope>NUCLEOTIDE SEQUENCE [LARGE SCALE GENOMIC DNA]</scope>
    <source>
        <strain evidence="2 3">NPDC053791</strain>
    </source>
</reference>
<feature type="signal peptide" evidence="1">
    <location>
        <begin position="1"/>
        <end position="22"/>
    </location>
</feature>